<dbReference type="AlphaFoldDB" id="A0A2G2ZKM2"/>
<sequence>MYHLLYHPQSGKCLNVAPNNVVYASDCIRASRWSHDGDDTPIQLTGTSLCLTTSREGLPVTLSTDCNEQSTWKLASNYQLSNIDENGMELCLEYDTYSSSSKVLVRKCVGLDGKINDATGERVKLVCGNWPGHIETMLPEGLDLKPLSHIARHISLMGFNCVRLTWATYMFTRYSNLTVVQSFMNNGLHDAMSGIARNNPQLLGLTLVEAQRAVIEELGRHGVMSVLDNHVSKPTYCCGSDDGNGFWGDKYFQTKEWLKGMDIVAKQYKNLPMVIGISLRNELRGPLQNESVWYENVEKGAKTIHRANPNLLIIISGLDYSIDFTFLKQKPLNLFNMRNKIVYETHRYAFTKKQTDLFLTQPLNKVCETIKEEIMNKSGFLLKGKNAAPLFISEFGGDQRLTNQADNYFMGCFLLFLAELDLDWAVWTLQGNYYIRDGVSNSEEMYGMFNSTWNSLRSPEYHAKLQLVLQKLQDPKSKKPMYHLLYHPQSGKCLTIAPNNVVYASDCIGASRWSHDGDGTPIRLTGTSLCLTASREGLPITISTDCNEQSTWKLASNYQLSNIDENGKELCLDYDTYYSSSEVLVRKCVGLDGKSIDNPQTQWFKFVSINV</sequence>
<keyword evidence="7" id="KW-1185">Reference proteome</keyword>
<keyword evidence="3 4" id="KW-0326">Glycosidase</keyword>
<evidence type="ECO:0000256" key="4">
    <source>
        <dbReference type="RuleBase" id="RU361153"/>
    </source>
</evidence>
<gene>
    <name evidence="6" type="ORF">T459_15499</name>
</gene>
<dbReference type="PROSITE" id="PS50231">
    <property type="entry name" value="RICIN_B_LECTIN"/>
    <property type="match status" value="1"/>
</dbReference>
<evidence type="ECO:0000256" key="2">
    <source>
        <dbReference type="ARBA" id="ARBA00022801"/>
    </source>
</evidence>
<dbReference type="PANTHER" id="PTHR31263:SF0">
    <property type="entry name" value="CELLULASE FAMILY PROTEIN (AFU_ORTHOLOGUE AFUA_5G14560)"/>
    <property type="match status" value="1"/>
</dbReference>
<dbReference type="Pfam" id="PF00150">
    <property type="entry name" value="Cellulase"/>
    <property type="match status" value="1"/>
</dbReference>
<organism evidence="6 7">
    <name type="scientific">Capsicum annuum</name>
    <name type="common">Capsicum pepper</name>
    <dbReference type="NCBI Taxonomy" id="4072"/>
    <lineage>
        <taxon>Eukaryota</taxon>
        <taxon>Viridiplantae</taxon>
        <taxon>Streptophyta</taxon>
        <taxon>Embryophyta</taxon>
        <taxon>Tracheophyta</taxon>
        <taxon>Spermatophyta</taxon>
        <taxon>Magnoliopsida</taxon>
        <taxon>eudicotyledons</taxon>
        <taxon>Gunneridae</taxon>
        <taxon>Pentapetalae</taxon>
        <taxon>asterids</taxon>
        <taxon>lamiids</taxon>
        <taxon>Solanales</taxon>
        <taxon>Solanaceae</taxon>
        <taxon>Solanoideae</taxon>
        <taxon>Capsiceae</taxon>
        <taxon>Capsicum</taxon>
    </lineage>
</organism>
<dbReference type="InterPro" id="IPR035992">
    <property type="entry name" value="Ricin_B-like_lectins"/>
</dbReference>
<accession>A0A2G2ZKM2</accession>
<dbReference type="Gene3D" id="3.20.20.80">
    <property type="entry name" value="Glycosidases"/>
    <property type="match status" value="1"/>
</dbReference>
<evidence type="ECO:0000256" key="3">
    <source>
        <dbReference type="ARBA" id="ARBA00023295"/>
    </source>
</evidence>
<evidence type="ECO:0000313" key="7">
    <source>
        <dbReference type="Proteomes" id="UP000222542"/>
    </source>
</evidence>
<keyword evidence="2 4" id="KW-0378">Hydrolase</keyword>
<comment type="caution">
    <text evidence="6">The sequence shown here is derived from an EMBL/GenBank/DDBJ whole genome shotgun (WGS) entry which is preliminary data.</text>
</comment>
<dbReference type="InterPro" id="IPR017853">
    <property type="entry name" value="GH"/>
</dbReference>
<protein>
    <recommendedName>
        <fullName evidence="5">Glycoside hydrolase family 5 domain-containing protein</fullName>
    </recommendedName>
</protein>
<dbReference type="OMA" id="MVISEWG"/>
<evidence type="ECO:0000256" key="1">
    <source>
        <dbReference type="ARBA" id="ARBA00005641"/>
    </source>
</evidence>
<comment type="similarity">
    <text evidence="1 4">Belongs to the glycosyl hydrolase 5 (cellulase A) family.</text>
</comment>
<dbReference type="GO" id="GO:0000272">
    <property type="term" value="P:polysaccharide catabolic process"/>
    <property type="evidence" value="ECO:0007669"/>
    <property type="project" value="InterPro"/>
</dbReference>
<reference evidence="6 7" key="1">
    <citation type="journal article" date="2014" name="Nat. Genet.">
        <title>Genome sequence of the hot pepper provides insights into the evolution of pungency in Capsicum species.</title>
        <authorList>
            <person name="Kim S."/>
            <person name="Park M."/>
            <person name="Yeom S.I."/>
            <person name="Kim Y.M."/>
            <person name="Lee J.M."/>
            <person name="Lee H.A."/>
            <person name="Seo E."/>
            <person name="Choi J."/>
            <person name="Cheong K."/>
            <person name="Kim K.T."/>
            <person name="Jung K."/>
            <person name="Lee G.W."/>
            <person name="Oh S.K."/>
            <person name="Bae C."/>
            <person name="Kim S.B."/>
            <person name="Lee H.Y."/>
            <person name="Kim S.Y."/>
            <person name="Kim M.S."/>
            <person name="Kang B.C."/>
            <person name="Jo Y.D."/>
            <person name="Yang H.B."/>
            <person name="Jeong H.J."/>
            <person name="Kang W.H."/>
            <person name="Kwon J.K."/>
            <person name="Shin C."/>
            <person name="Lim J.Y."/>
            <person name="Park J.H."/>
            <person name="Huh J.H."/>
            <person name="Kim J.S."/>
            <person name="Kim B.D."/>
            <person name="Cohen O."/>
            <person name="Paran I."/>
            <person name="Suh M.C."/>
            <person name="Lee S.B."/>
            <person name="Kim Y.K."/>
            <person name="Shin Y."/>
            <person name="Noh S.J."/>
            <person name="Park J."/>
            <person name="Seo Y.S."/>
            <person name="Kwon S.Y."/>
            <person name="Kim H.A."/>
            <person name="Park J.M."/>
            <person name="Kim H.J."/>
            <person name="Choi S.B."/>
            <person name="Bosland P.W."/>
            <person name="Reeves G."/>
            <person name="Jo S.H."/>
            <person name="Lee B.W."/>
            <person name="Cho H.T."/>
            <person name="Choi H.S."/>
            <person name="Lee M.S."/>
            <person name="Yu Y."/>
            <person name="Do Choi Y."/>
            <person name="Park B.S."/>
            <person name="van Deynze A."/>
            <person name="Ashrafi H."/>
            <person name="Hill T."/>
            <person name="Kim W.T."/>
            <person name="Pai H.S."/>
            <person name="Ahn H.K."/>
            <person name="Yeam I."/>
            <person name="Giovannoni J.J."/>
            <person name="Rose J.K."/>
            <person name="Sorensen I."/>
            <person name="Lee S.J."/>
            <person name="Kim R.W."/>
            <person name="Choi I.Y."/>
            <person name="Choi B.S."/>
            <person name="Lim J.S."/>
            <person name="Lee Y.H."/>
            <person name="Choi D."/>
        </authorList>
    </citation>
    <scope>NUCLEOTIDE SEQUENCE [LARGE SCALE GENOMIC DNA]</scope>
    <source>
        <strain evidence="7">cv. CM334</strain>
    </source>
</reference>
<dbReference type="SUPFAM" id="SSF50370">
    <property type="entry name" value="Ricin B-like lectins"/>
    <property type="match status" value="2"/>
</dbReference>
<dbReference type="InterPro" id="IPR001547">
    <property type="entry name" value="Glyco_hydro_5"/>
</dbReference>
<dbReference type="Proteomes" id="UP000222542">
    <property type="component" value="Unassembled WGS sequence"/>
</dbReference>
<dbReference type="GO" id="GO:0004553">
    <property type="term" value="F:hydrolase activity, hydrolyzing O-glycosyl compounds"/>
    <property type="evidence" value="ECO:0007669"/>
    <property type="project" value="InterPro"/>
</dbReference>
<feature type="domain" description="Glycoside hydrolase family 5" evidence="5">
    <location>
        <begin position="148"/>
        <end position="431"/>
    </location>
</feature>
<dbReference type="PANTHER" id="PTHR31263">
    <property type="entry name" value="CELLULASE FAMILY PROTEIN (AFU_ORTHOLOGUE AFUA_5G14560)"/>
    <property type="match status" value="1"/>
</dbReference>
<name>A0A2G2ZKM2_CAPAN</name>
<reference evidence="6 7" key="2">
    <citation type="journal article" date="2017" name="Genome Biol.">
        <title>New reference genome sequences of hot pepper reveal the massive evolution of plant disease-resistance genes by retroduplication.</title>
        <authorList>
            <person name="Kim S."/>
            <person name="Park J."/>
            <person name="Yeom S.I."/>
            <person name="Kim Y.M."/>
            <person name="Seo E."/>
            <person name="Kim K.T."/>
            <person name="Kim M.S."/>
            <person name="Lee J.M."/>
            <person name="Cheong K."/>
            <person name="Shin H.S."/>
            <person name="Kim S.B."/>
            <person name="Han K."/>
            <person name="Lee J."/>
            <person name="Park M."/>
            <person name="Lee H.A."/>
            <person name="Lee H.Y."/>
            <person name="Lee Y."/>
            <person name="Oh S."/>
            <person name="Lee J.H."/>
            <person name="Choi E."/>
            <person name="Choi E."/>
            <person name="Lee S.E."/>
            <person name="Jeon J."/>
            <person name="Kim H."/>
            <person name="Choi G."/>
            <person name="Song H."/>
            <person name="Lee J."/>
            <person name="Lee S.C."/>
            <person name="Kwon J.K."/>
            <person name="Lee H.Y."/>
            <person name="Koo N."/>
            <person name="Hong Y."/>
            <person name="Kim R.W."/>
            <person name="Kang W.H."/>
            <person name="Huh J.H."/>
            <person name="Kang B.C."/>
            <person name="Yang T.J."/>
            <person name="Lee Y.H."/>
            <person name="Bennetzen J.L."/>
            <person name="Choi D."/>
        </authorList>
    </citation>
    <scope>NUCLEOTIDE SEQUENCE [LARGE SCALE GENOMIC DNA]</scope>
    <source>
        <strain evidence="7">cv. CM334</strain>
    </source>
</reference>
<dbReference type="Gene3D" id="2.80.10.50">
    <property type="match status" value="2"/>
</dbReference>
<dbReference type="SUPFAM" id="SSF51445">
    <property type="entry name" value="(Trans)glycosidases"/>
    <property type="match status" value="1"/>
</dbReference>
<proteinExistence type="inferred from homology"/>
<dbReference type="Gramene" id="PHT82484">
    <property type="protein sequence ID" value="PHT82484"/>
    <property type="gene ID" value="T459_15499"/>
</dbReference>
<evidence type="ECO:0000259" key="5">
    <source>
        <dbReference type="Pfam" id="PF00150"/>
    </source>
</evidence>
<dbReference type="STRING" id="4072.A0A2G2ZKM2"/>
<evidence type="ECO:0000313" key="6">
    <source>
        <dbReference type="EMBL" id="PHT82484.1"/>
    </source>
</evidence>
<dbReference type="EMBL" id="AYRZ02000005">
    <property type="protein sequence ID" value="PHT82484.1"/>
    <property type="molecule type" value="Genomic_DNA"/>
</dbReference>